<dbReference type="SUPFAM" id="SSF51556">
    <property type="entry name" value="Metallo-dependent hydrolases"/>
    <property type="match status" value="1"/>
</dbReference>
<organism evidence="3 4">
    <name type="scientific">Humidesulfovibrio mexicanus</name>
    <dbReference type="NCBI Taxonomy" id="147047"/>
    <lineage>
        <taxon>Bacteria</taxon>
        <taxon>Pseudomonadati</taxon>
        <taxon>Thermodesulfobacteriota</taxon>
        <taxon>Desulfovibrionia</taxon>
        <taxon>Desulfovibrionales</taxon>
        <taxon>Desulfovibrionaceae</taxon>
        <taxon>Humidesulfovibrio</taxon>
    </lineage>
</organism>
<evidence type="ECO:0000256" key="1">
    <source>
        <dbReference type="ARBA" id="ARBA00022801"/>
    </source>
</evidence>
<dbReference type="RefSeq" id="WP_179216942.1">
    <property type="nucleotide sequence ID" value="NZ_FZOC01000003.1"/>
</dbReference>
<keyword evidence="4" id="KW-1185">Reference proteome</keyword>
<dbReference type="PANTHER" id="PTHR43794">
    <property type="entry name" value="AMINOHYDROLASE SSNA-RELATED"/>
    <property type="match status" value="1"/>
</dbReference>
<evidence type="ECO:0000313" key="3">
    <source>
        <dbReference type="EMBL" id="SNR86497.1"/>
    </source>
</evidence>
<feature type="domain" description="Amidohydrolase-related" evidence="2">
    <location>
        <begin position="58"/>
        <end position="378"/>
    </location>
</feature>
<proteinExistence type="predicted"/>
<dbReference type="InterPro" id="IPR011059">
    <property type="entry name" value="Metal-dep_hydrolase_composite"/>
</dbReference>
<dbReference type="SUPFAM" id="SSF51338">
    <property type="entry name" value="Composite domain of metallo-dependent hydrolases"/>
    <property type="match status" value="1"/>
</dbReference>
<evidence type="ECO:0000313" key="4">
    <source>
        <dbReference type="Proteomes" id="UP000198324"/>
    </source>
</evidence>
<sequence length="389" mass="40758">MPELLRAARLLPQCLELPPVVDDGAVVVEGQDILAAGPFAQLSREHAGPVRDLGDVTLAPATFNSHVHLEMTHLLGKTSSGQGFVPWVQSLLAQPLYDLDASAVRTELMRMEQKGVAFLADISTHNAARVGDILSASGFGFVSFAEAIGAAVPGDAAALLPRVGAVEDCGRGAMSVAGHALYSTSGPLLQAAKGLCRERGLPFSLHLAEHADEDQILLTGENAFLDLLKARGVLSGYDAPGARPVPLARELGLMDADTLLVHCVTVDGQDIADIAHSGATVCLCPRSNEHIGVGRAPARALLDAGVNVCLGTDGLCSNADLDPYGEMAWLMERDSGLDLPDAMALITVNPALFFGRTIAQAARLGSLAPGRLARFSIVPAAILDIWIHR</sequence>
<gene>
    <name evidence="3" type="ORF">SAMN04488503_1585</name>
</gene>
<keyword evidence="1" id="KW-0378">Hydrolase</keyword>
<dbReference type="Gene3D" id="3.20.20.140">
    <property type="entry name" value="Metal-dependent hydrolases"/>
    <property type="match status" value="1"/>
</dbReference>
<dbReference type="EMBL" id="FZOC01000003">
    <property type="protein sequence ID" value="SNR86497.1"/>
    <property type="molecule type" value="Genomic_DNA"/>
</dbReference>
<dbReference type="Pfam" id="PF01979">
    <property type="entry name" value="Amidohydro_1"/>
    <property type="match status" value="1"/>
</dbReference>
<dbReference type="InterPro" id="IPR006680">
    <property type="entry name" value="Amidohydro-rel"/>
</dbReference>
<accession>A0A238ZSU3</accession>
<protein>
    <submittedName>
        <fullName evidence="3">Cytosine/adenosine deaminase</fullName>
    </submittedName>
</protein>
<dbReference type="PANTHER" id="PTHR43794:SF11">
    <property type="entry name" value="AMIDOHYDROLASE-RELATED DOMAIN-CONTAINING PROTEIN"/>
    <property type="match status" value="1"/>
</dbReference>
<dbReference type="InterPro" id="IPR050287">
    <property type="entry name" value="MTA/SAH_deaminase"/>
</dbReference>
<dbReference type="GO" id="GO:0016810">
    <property type="term" value="F:hydrolase activity, acting on carbon-nitrogen (but not peptide) bonds"/>
    <property type="evidence" value="ECO:0007669"/>
    <property type="project" value="InterPro"/>
</dbReference>
<evidence type="ECO:0000259" key="2">
    <source>
        <dbReference type="Pfam" id="PF01979"/>
    </source>
</evidence>
<dbReference type="AlphaFoldDB" id="A0A238ZSU3"/>
<name>A0A238ZSU3_9BACT</name>
<dbReference type="InterPro" id="IPR032466">
    <property type="entry name" value="Metal_Hydrolase"/>
</dbReference>
<dbReference type="Proteomes" id="UP000198324">
    <property type="component" value="Unassembled WGS sequence"/>
</dbReference>
<reference evidence="3 4" key="1">
    <citation type="submission" date="2017-06" db="EMBL/GenBank/DDBJ databases">
        <authorList>
            <person name="Kim H.J."/>
            <person name="Triplett B.A."/>
        </authorList>
    </citation>
    <scope>NUCLEOTIDE SEQUENCE [LARGE SCALE GENOMIC DNA]</scope>
    <source>
        <strain evidence="3 4">DSM 13116</strain>
    </source>
</reference>